<organism>
    <name type="scientific">Macaca fascicularis</name>
    <name type="common">Crab-eating macaque</name>
    <name type="synonym">Cynomolgus monkey</name>
    <dbReference type="NCBI Taxonomy" id="9541"/>
    <lineage>
        <taxon>Eukaryota</taxon>
        <taxon>Metazoa</taxon>
        <taxon>Chordata</taxon>
        <taxon>Craniata</taxon>
        <taxon>Vertebrata</taxon>
        <taxon>Euteleostomi</taxon>
        <taxon>Mammalia</taxon>
        <taxon>Eutheria</taxon>
        <taxon>Euarchontoglires</taxon>
        <taxon>Primates</taxon>
        <taxon>Haplorrhini</taxon>
        <taxon>Catarrhini</taxon>
        <taxon>Cercopithecidae</taxon>
        <taxon>Cercopithecinae</taxon>
        <taxon>Macaca</taxon>
    </lineage>
</organism>
<accession>G7PZX0</accession>
<gene>
    <name evidence="1" type="ORF">EGM_12031</name>
</gene>
<dbReference type="PANTHER" id="PTHR46254:SF6">
    <property type="entry name" value="HIGH MOBILITY GROUP AT-HOOK 2"/>
    <property type="match status" value="1"/>
</dbReference>
<feature type="non-terminal residue" evidence="1">
    <location>
        <position position="62"/>
    </location>
</feature>
<feature type="non-terminal residue" evidence="1">
    <location>
        <position position="1"/>
    </location>
</feature>
<sequence>VQWSNLWSLQPPTPGVKQFSCLSLPSSWDYRHVPPCPANFYIFNRDGVSPCWSGWSGTPDFS</sequence>
<dbReference type="EMBL" id="CM001295">
    <property type="protein sequence ID" value="EHH60631.1"/>
    <property type="molecule type" value="Genomic_DNA"/>
</dbReference>
<name>G7PZX0_MACFA</name>
<dbReference type="AlphaFoldDB" id="G7PZX0"/>
<dbReference type="PANTHER" id="PTHR46254">
    <property type="entry name" value="PROTEIN GVQW1-RELATED"/>
    <property type="match status" value="1"/>
</dbReference>
<evidence type="ECO:0000313" key="1">
    <source>
        <dbReference type="EMBL" id="EHH60631.1"/>
    </source>
</evidence>
<dbReference type="Proteomes" id="UP000009130">
    <property type="component" value="Chromosome 20"/>
</dbReference>
<proteinExistence type="predicted"/>
<protein>
    <submittedName>
        <fullName evidence="1">Uncharacterized protein</fullName>
    </submittedName>
</protein>
<reference evidence="1" key="1">
    <citation type="journal article" date="2011" name="Nat. Biotechnol.">
        <title>Genome sequencing and comparison of two nonhuman primate animal models, the cynomolgus and Chinese rhesus macaques.</title>
        <authorList>
            <person name="Yan G."/>
            <person name="Zhang G."/>
            <person name="Fang X."/>
            <person name="Zhang Y."/>
            <person name="Li C."/>
            <person name="Ling F."/>
            <person name="Cooper D.N."/>
            <person name="Li Q."/>
            <person name="Li Y."/>
            <person name="van Gool A.J."/>
            <person name="Du H."/>
            <person name="Chen J."/>
            <person name="Chen R."/>
            <person name="Zhang P."/>
            <person name="Huang Z."/>
            <person name="Thompson J.R."/>
            <person name="Meng Y."/>
            <person name="Bai Y."/>
            <person name="Wang J."/>
            <person name="Zhuo M."/>
            <person name="Wang T."/>
            <person name="Huang Y."/>
            <person name="Wei L."/>
            <person name="Li J."/>
            <person name="Wang Z."/>
            <person name="Hu H."/>
            <person name="Yang P."/>
            <person name="Le L."/>
            <person name="Stenson P.D."/>
            <person name="Li B."/>
            <person name="Liu X."/>
            <person name="Ball E.V."/>
            <person name="An N."/>
            <person name="Huang Q."/>
            <person name="Zhang Y."/>
            <person name="Fan W."/>
            <person name="Zhang X."/>
            <person name="Li Y."/>
            <person name="Wang W."/>
            <person name="Katze M.G."/>
            <person name="Su B."/>
            <person name="Nielsen R."/>
            <person name="Yang H."/>
            <person name="Wang J."/>
            <person name="Wang X."/>
            <person name="Wang J."/>
        </authorList>
    </citation>
    <scope>NUCLEOTIDE SEQUENCE [LARGE SCALE GENOMIC DNA]</scope>
    <source>
        <strain evidence="1">CE-4</strain>
    </source>
</reference>